<comment type="caution">
    <text evidence="1">The sequence shown here is derived from an EMBL/GenBank/DDBJ whole genome shotgun (WGS) entry which is preliminary data.</text>
</comment>
<dbReference type="InterPro" id="IPR007047">
    <property type="entry name" value="Flp_Fap"/>
</dbReference>
<accession>A0A7X4H4B5</accession>
<dbReference type="Pfam" id="PF04964">
    <property type="entry name" value="Flp_Fap"/>
    <property type="match status" value="1"/>
</dbReference>
<organism evidence="1 2">
    <name type="scientific">Duganella margarita</name>
    <dbReference type="NCBI Taxonomy" id="2692170"/>
    <lineage>
        <taxon>Bacteria</taxon>
        <taxon>Pseudomonadati</taxon>
        <taxon>Pseudomonadota</taxon>
        <taxon>Betaproteobacteria</taxon>
        <taxon>Burkholderiales</taxon>
        <taxon>Oxalobacteraceae</taxon>
        <taxon>Telluria group</taxon>
        <taxon>Duganella</taxon>
    </lineage>
</organism>
<name>A0A7X4H4B5_9BURK</name>
<gene>
    <name evidence="1" type="ORF">GTP56_23190</name>
</gene>
<dbReference type="Proteomes" id="UP000469734">
    <property type="component" value="Unassembled WGS sequence"/>
</dbReference>
<protein>
    <submittedName>
        <fullName evidence="1">Flp family type IVb pilin</fullName>
    </submittedName>
</protein>
<dbReference type="RefSeq" id="WP_161051858.1">
    <property type="nucleotide sequence ID" value="NZ_WWCR01000032.1"/>
</dbReference>
<dbReference type="EMBL" id="WWCR01000032">
    <property type="protein sequence ID" value="MYM75078.1"/>
    <property type="molecule type" value="Genomic_DNA"/>
</dbReference>
<sequence length="56" mass="5563">MNAIKNFIADEAGITAIEYALLAAGIAVVVGTAAATLGTKIVSVFTGVTNKLVAPT</sequence>
<evidence type="ECO:0000313" key="1">
    <source>
        <dbReference type="EMBL" id="MYM75078.1"/>
    </source>
</evidence>
<evidence type="ECO:0000313" key="2">
    <source>
        <dbReference type="Proteomes" id="UP000469734"/>
    </source>
</evidence>
<dbReference type="AlphaFoldDB" id="A0A7X4H4B5"/>
<proteinExistence type="predicted"/>
<reference evidence="1 2" key="1">
    <citation type="submission" date="2019-12" db="EMBL/GenBank/DDBJ databases">
        <title>Novel species isolated from a subtropical stream in China.</title>
        <authorList>
            <person name="Lu H."/>
        </authorList>
    </citation>
    <scope>NUCLEOTIDE SEQUENCE [LARGE SCALE GENOMIC DNA]</scope>
    <source>
        <strain evidence="1 2">FT134W</strain>
    </source>
</reference>